<accession>A0ACB9IKS4</accession>
<reference evidence="1 2" key="2">
    <citation type="journal article" date="2022" name="Mol. Ecol. Resour.">
        <title>The genomes of chicory, endive, great burdock and yacon provide insights into Asteraceae paleo-polyploidization history and plant inulin production.</title>
        <authorList>
            <person name="Fan W."/>
            <person name="Wang S."/>
            <person name="Wang H."/>
            <person name="Wang A."/>
            <person name="Jiang F."/>
            <person name="Liu H."/>
            <person name="Zhao H."/>
            <person name="Xu D."/>
            <person name="Zhang Y."/>
        </authorList>
    </citation>
    <scope>NUCLEOTIDE SEQUENCE [LARGE SCALE GENOMIC DNA]</scope>
    <source>
        <strain evidence="2">cv. Yunnan</strain>
        <tissue evidence="1">Leaves</tissue>
    </source>
</reference>
<comment type="caution">
    <text evidence="1">The sequence shown here is derived from an EMBL/GenBank/DDBJ whole genome shotgun (WGS) entry which is preliminary data.</text>
</comment>
<proteinExistence type="predicted"/>
<gene>
    <name evidence="1" type="ORF">L1987_24237</name>
</gene>
<name>A0ACB9IKS4_9ASTR</name>
<sequence length="221" mass="25539">MCYSSCTMRMEDDKHAVVETKELEKIPMKNQGFNGNKYKFLYGDMKELSMMFQQSKSKSKHINIDNGEEVLSHVLAFTHQSMQKYGRSFITWMGWNLRVTIMDAELIKDVLTKSNDFQRIKGNPLVRLFGKGLITYEGDQWVKHRKLINLAFHVEKLKNMVPAFHLSCSKMLGKWEKLVSSKGACELDVWPHLQALSSDVISRTAFGSSYEEGIRIFELLT</sequence>
<protein>
    <submittedName>
        <fullName evidence="1">Uncharacterized protein</fullName>
    </submittedName>
</protein>
<evidence type="ECO:0000313" key="2">
    <source>
        <dbReference type="Proteomes" id="UP001056120"/>
    </source>
</evidence>
<dbReference type="EMBL" id="CM042025">
    <property type="protein sequence ID" value="KAI3808288.1"/>
    <property type="molecule type" value="Genomic_DNA"/>
</dbReference>
<keyword evidence="2" id="KW-1185">Reference proteome</keyword>
<reference evidence="2" key="1">
    <citation type="journal article" date="2022" name="Mol. Ecol. Resour.">
        <title>The genomes of chicory, endive, great burdock and yacon provide insights into Asteraceae palaeo-polyploidization history and plant inulin production.</title>
        <authorList>
            <person name="Fan W."/>
            <person name="Wang S."/>
            <person name="Wang H."/>
            <person name="Wang A."/>
            <person name="Jiang F."/>
            <person name="Liu H."/>
            <person name="Zhao H."/>
            <person name="Xu D."/>
            <person name="Zhang Y."/>
        </authorList>
    </citation>
    <scope>NUCLEOTIDE SEQUENCE [LARGE SCALE GENOMIC DNA]</scope>
    <source>
        <strain evidence="2">cv. Yunnan</strain>
    </source>
</reference>
<dbReference type="Proteomes" id="UP001056120">
    <property type="component" value="Linkage Group LG08"/>
</dbReference>
<organism evidence="1 2">
    <name type="scientific">Smallanthus sonchifolius</name>
    <dbReference type="NCBI Taxonomy" id="185202"/>
    <lineage>
        <taxon>Eukaryota</taxon>
        <taxon>Viridiplantae</taxon>
        <taxon>Streptophyta</taxon>
        <taxon>Embryophyta</taxon>
        <taxon>Tracheophyta</taxon>
        <taxon>Spermatophyta</taxon>
        <taxon>Magnoliopsida</taxon>
        <taxon>eudicotyledons</taxon>
        <taxon>Gunneridae</taxon>
        <taxon>Pentapetalae</taxon>
        <taxon>asterids</taxon>
        <taxon>campanulids</taxon>
        <taxon>Asterales</taxon>
        <taxon>Asteraceae</taxon>
        <taxon>Asteroideae</taxon>
        <taxon>Heliantheae alliance</taxon>
        <taxon>Millerieae</taxon>
        <taxon>Smallanthus</taxon>
    </lineage>
</organism>
<evidence type="ECO:0000313" key="1">
    <source>
        <dbReference type="EMBL" id="KAI3808288.1"/>
    </source>
</evidence>